<dbReference type="EMBL" id="VDGH01000015">
    <property type="protein sequence ID" value="TQR08636.1"/>
    <property type="molecule type" value="Genomic_DNA"/>
</dbReference>
<comment type="similarity">
    <text evidence="1">Belongs to the LysR transcriptional regulatory family.</text>
</comment>
<protein>
    <submittedName>
        <fullName evidence="6">LysR family transcriptional regulator</fullName>
    </submittedName>
</protein>
<dbReference type="PROSITE" id="PS50931">
    <property type="entry name" value="HTH_LYSR"/>
    <property type="match status" value="1"/>
</dbReference>
<dbReference type="Proteomes" id="UP000317316">
    <property type="component" value="Unassembled WGS sequence"/>
</dbReference>
<dbReference type="SUPFAM" id="SSF53850">
    <property type="entry name" value="Periplasmic binding protein-like II"/>
    <property type="match status" value="1"/>
</dbReference>
<evidence type="ECO:0000259" key="5">
    <source>
        <dbReference type="PROSITE" id="PS50931"/>
    </source>
</evidence>
<dbReference type="Pfam" id="PF00126">
    <property type="entry name" value="HTH_1"/>
    <property type="match status" value="1"/>
</dbReference>
<dbReference type="Gene3D" id="3.40.190.290">
    <property type="match status" value="1"/>
</dbReference>
<keyword evidence="3" id="KW-0238">DNA-binding</keyword>
<organism evidence="6 7">
    <name type="scientific">Psychrobacillus lasiicapitis</name>
    <dbReference type="NCBI Taxonomy" id="1636719"/>
    <lineage>
        <taxon>Bacteria</taxon>
        <taxon>Bacillati</taxon>
        <taxon>Bacillota</taxon>
        <taxon>Bacilli</taxon>
        <taxon>Bacillales</taxon>
        <taxon>Bacillaceae</taxon>
        <taxon>Psychrobacillus</taxon>
    </lineage>
</organism>
<dbReference type="OrthoDB" id="9785745at2"/>
<dbReference type="RefSeq" id="WP_142540752.1">
    <property type="nucleotide sequence ID" value="NZ_BMIE01000009.1"/>
</dbReference>
<evidence type="ECO:0000313" key="7">
    <source>
        <dbReference type="Proteomes" id="UP000317316"/>
    </source>
</evidence>
<dbReference type="InterPro" id="IPR036390">
    <property type="entry name" value="WH_DNA-bd_sf"/>
</dbReference>
<dbReference type="InterPro" id="IPR005119">
    <property type="entry name" value="LysR_subst-bd"/>
</dbReference>
<dbReference type="AlphaFoldDB" id="A0A544STW1"/>
<dbReference type="GO" id="GO:0000976">
    <property type="term" value="F:transcription cis-regulatory region binding"/>
    <property type="evidence" value="ECO:0007669"/>
    <property type="project" value="TreeGrafter"/>
</dbReference>
<dbReference type="InterPro" id="IPR000847">
    <property type="entry name" value="LysR_HTH_N"/>
</dbReference>
<feature type="domain" description="HTH lysR-type" evidence="5">
    <location>
        <begin position="1"/>
        <end position="58"/>
    </location>
</feature>
<keyword evidence="4" id="KW-0804">Transcription</keyword>
<gene>
    <name evidence="6" type="ORF">FG382_20700</name>
</gene>
<evidence type="ECO:0000256" key="2">
    <source>
        <dbReference type="ARBA" id="ARBA00023015"/>
    </source>
</evidence>
<sequence>MYYDALKTFITLVETKNFTRAAELLHISQPSVSVHIKNLEVEFQTELFIRSPKLLKITPTGEILYDRAKQIISMYEQTRREILEHHHDIIGKLIIGASFTIGEYVIPPLLVELQNVYPNLELEVFIGNTEEIVQSVRLLNVDIGLIEGQTNEKELLVEPFMEDELFIVSSIEHELVTKSSVSIADLQNQTWFIREEGSGTREYLKHMIRSNGLKAKSIITVSSNQGIKETIMHNKQGLSLLSVHAIERDIQQRNLSILPLSHPPFKRLFSCICSPVMENKRHVMAFRDRLRQKTKL</sequence>
<evidence type="ECO:0000256" key="1">
    <source>
        <dbReference type="ARBA" id="ARBA00009437"/>
    </source>
</evidence>
<accession>A0A544STW1</accession>
<dbReference type="PANTHER" id="PTHR30126:SF39">
    <property type="entry name" value="HTH-TYPE TRANSCRIPTIONAL REGULATOR CYSL"/>
    <property type="match status" value="1"/>
</dbReference>
<dbReference type="InterPro" id="IPR036388">
    <property type="entry name" value="WH-like_DNA-bd_sf"/>
</dbReference>
<dbReference type="Gene3D" id="1.10.10.10">
    <property type="entry name" value="Winged helix-like DNA-binding domain superfamily/Winged helix DNA-binding domain"/>
    <property type="match status" value="1"/>
</dbReference>
<evidence type="ECO:0000256" key="4">
    <source>
        <dbReference type="ARBA" id="ARBA00023163"/>
    </source>
</evidence>
<proteinExistence type="inferred from homology"/>
<dbReference type="SUPFAM" id="SSF46785">
    <property type="entry name" value="Winged helix' DNA-binding domain"/>
    <property type="match status" value="1"/>
</dbReference>
<evidence type="ECO:0000256" key="3">
    <source>
        <dbReference type="ARBA" id="ARBA00023125"/>
    </source>
</evidence>
<dbReference type="PANTHER" id="PTHR30126">
    <property type="entry name" value="HTH-TYPE TRANSCRIPTIONAL REGULATOR"/>
    <property type="match status" value="1"/>
</dbReference>
<dbReference type="Pfam" id="PF03466">
    <property type="entry name" value="LysR_substrate"/>
    <property type="match status" value="1"/>
</dbReference>
<evidence type="ECO:0000313" key="6">
    <source>
        <dbReference type="EMBL" id="TQR08636.1"/>
    </source>
</evidence>
<dbReference type="GO" id="GO:0003700">
    <property type="term" value="F:DNA-binding transcription factor activity"/>
    <property type="evidence" value="ECO:0007669"/>
    <property type="project" value="InterPro"/>
</dbReference>
<dbReference type="FunFam" id="1.10.10.10:FF:000001">
    <property type="entry name" value="LysR family transcriptional regulator"/>
    <property type="match status" value="1"/>
</dbReference>
<name>A0A544STW1_9BACI</name>
<keyword evidence="2" id="KW-0805">Transcription regulation</keyword>
<dbReference type="PRINTS" id="PR00039">
    <property type="entry name" value="HTHLYSR"/>
</dbReference>
<comment type="caution">
    <text evidence="6">The sequence shown here is derived from an EMBL/GenBank/DDBJ whole genome shotgun (WGS) entry which is preliminary data.</text>
</comment>
<reference evidence="6 7" key="1">
    <citation type="submission" date="2019-05" db="EMBL/GenBank/DDBJ databases">
        <title>Psychrobacillus vulpis sp. nov., a new species isolated from feces of a red fox that inhabits in The Tablas de Daimiel Natural Park, Albacete, Spain.</title>
        <authorList>
            <person name="Rodriguez M."/>
            <person name="Reina J.C."/>
            <person name="Bejar V."/>
            <person name="Llamas I."/>
        </authorList>
    </citation>
    <scope>NUCLEOTIDE SEQUENCE [LARGE SCALE GENOMIC DNA]</scope>
    <source>
        <strain evidence="6 7">NEAU-3TGS17</strain>
    </source>
</reference>
<keyword evidence="7" id="KW-1185">Reference proteome</keyword>